<protein>
    <submittedName>
        <fullName evidence="2">Uncharacterized protein</fullName>
    </submittedName>
</protein>
<sequence>MKLLQRSLSRLHRRGHTSQPAKFSTSSHMLEIFWVNTPSFCSCATAKSPCQWEPSE</sequence>
<evidence type="ECO:0000313" key="2">
    <source>
        <dbReference type="EMBL" id="MBW84123.1"/>
    </source>
</evidence>
<name>A0A2P2ISB5_RHIMU</name>
<organism evidence="2">
    <name type="scientific">Rhizophora mucronata</name>
    <name type="common">Asiatic mangrove</name>
    <dbReference type="NCBI Taxonomy" id="61149"/>
    <lineage>
        <taxon>Eukaryota</taxon>
        <taxon>Viridiplantae</taxon>
        <taxon>Streptophyta</taxon>
        <taxon>Embryophyta</taxon>
        <taxon>Tracheophyta</taxon>
        <taxon>Spermatophyta</taxon>
        <taxon>Magnoliopsida</taxon>
        <taxon>eudicotyledons</taxon>
        <taxon>Gunneridae</taxon>
        <taxon>Pentapetalae</taxon>
        <taxon>rosids</taxon>
        <taxon>fabids</taxon>
        <taxon>Malpighiales</taxon>
        <taxon>Rhizophoraceae</taxon>
        <taxon>Rhizophora</taxon>
    </lineage>
</organism>
<dbReference type="EMBL" id="GGEC01003640">
    <property type="protein sequence ID" value="MBW84123.1"/>
    <property type="molecule type" value="Transcribed_RNA"/>
</dbReference>
<dbReference type="AlphaFoldDB" id="A0A2P2ISB5"/>
<reference evidence="2" key="1">
    <citation type="submission" date="2018-02" db="EMBL/GenBank/DDBJ databases">
        <title>Rhizophora mucronata_Transcriptome.</title>
        <authorList>
            <person name="Meera S.P."/>
            <person name="Sreeshan A."/>
            <person name="Augustine A."/>
        </authorList>
    </citation>
    <scope>NUCLEOTIDE SEQUENCE</scope>
    <source>
        <tissue evidence="2">Leaf</tissue>
    </source>
</reference>
<proteinExistence type="predicted"/>
<feature type="region of interest" description="Disordered" evidence="1">
    <location>
        <begin position="1"/>
        <end position="22"/>
    </location>
</feature>
<evidence type="ECO:0000256" key="1">
    <source>
        <dbReference type="SAM" id="MobiDB-lite"/>
    </source>
</evidence>
<accession>A0A2P2ISB5</accession>